<dbReference type="HOGENOM" id="CLU_2650160_0_0_5"/>
<dbReference type="KEGG" id="mgm:Mmc1_2090"/>
<organism evidence="1 2">
    <name type="scientific">Magnetococcus marinus (strain ATCC BAA-1437 / JCM 17883 / MC-1)</name>
    <dbReference type="NCBI Taxonomy" id="156889"/>
    <lineage>
        <taxon>Bacteria</taxon>
        <taxon>Pseudomonadati</taxon>
        <taxon>Pseudomonadota</taxon>
        <taxon>Magnetococcia</taxon>
        <taxon>Magnetococcales</taxon>
        <taxon>Magnetococcaceae</taxon>
        <taxon>Magnetococcus</taxon>
    </lineage>
</organism>
<reference evidence="2" key="1">
    <citation type="journal article" date="2009" name="Appl. Environ. Microbiol.">
        <title>Complete genome sequence of the chemolithoautotrophic marine magnetotactic coccus strain MC-1.</title>
        <authorList>
            <person name="Schubbe S."/>
            <person name="Williams T.J."/>
            <person name="Xie G."/>
            <person name="Kiss H.E."/>
            <person name="Brettin T.S."/>
            <person name="Martinez D."/>
            <person name="Ross C.A."/>
            <person name="Schuler D."/>
            <person name="Cox B.L."/>
            <person name="Nealson K.H."/>
            <person name="Bazylinski D.A."/>
        </authorList>
    </citation>
    <scope>NUCLEOTIDE SEQUENCE [LARGE SCALE GENOMIC DNA]</scope>
    <source>
        <strain evidence="2">ATCC BAA-1437 / JCM 17883 / MC-1</strain>
    </source>
</reference>
<protein>
    <submittedName>
        <fullName evidence="1">Uncharacterized protein</fullName>
    </submittedName>
</protein>
<dbReference type="EMBL" id="CP000471">
    <property type="protein sequence ID" value="ABK44591.1"/>
    <property type="molecule type" value="Genomic_DNA"/>
</dbReference>
<evidence type="ECO:0000313" key="2">
    <source>
        <dbReference type="Proteomes" id="UP000002586"/>
    </source>
</evidence>
<dbReference type="Proteomes" id="UP000002586">
    <property type="component" value="Chromosome"/>
</dbReference>
<proteinExistence type="predicted"/>
<name>A0L9E8_MAGMM</name>
<keyword evidence="2" id="KW-1185">Reference proteome</keyword>
<dbReference type="AlphaFoldDB" id="A0L9E8"/>
<gene>
    <name evidence="1" type="ordered locus">Mmc1_2090</name>
</gene>
<sequence>MVWPFTRLVLRVLRWFAGQVGVEHGCQVAVGVLPLGAVIGMDAVNLFGRDRACKAGYAMWTDEPILAKGWGGRPAG</sequence>
<reference evidence="1 2" key="2">
    <citation type="journal article" date="2012" name="Int. J. Syst. Evol. Microbiol.">
        <title>Magnetococcus marinus gen. nov., sp. nov., a marine, magnetotactic bacterium that represents a novel lineage (Magnetococcaceae fam. nov.; Magnetococcales ord. nov.) at the base of the Alphaproteobacteria.</title>
        <authorList>
            <person name="Bazylinski D.A."/>
            <person name="Williams T.J."/>
            <person name="Lefevre C.T."/>
            <person name="Berg R.J."/>
            <person name="Zhang C.L."/>
            <person name="Bowser S.S."/>
            <person name="Dean A.J."/>
            <person name="Beveridge T.J."/>
        </authorList>
    </citation>
    <scope>NUCLEOTIDE SEQUENCE [LARGE SCALE GENOMIC DNA]</scope>
    <source>
        <strain evidence="2">ATCC BAA-1437 / JCM 17883 / MC-1</strain>
    </source>
</reference>
<dbReference type="STRING" id="156889.Mmc1_2090"/>
<evidence type="ECO:0000313" key="1">
    <source>
        <dbReference type="EMBL" id="ABK44591.1"/>
    </source>
</evidence>
<accession>A0L9E8</accession>